<organism evidence="2 3">
    <name type="scientific">Lophiotrema nucula</name>
    <dbReference type="NCBI Taxonomy" id="690887"/>
    <lineage>
        <taxon>Eukaryota</taxon>
        <taxon>Fungi</taxon>
        <taxon>Dikarya</taxon>
        <taxon>Ascomycota</taxon>
        <taxon>Pezizomycotina</taxon>
        <taxon>Dothideomycetes</taxon>
        <taxon>Pleosporomycetidae</taxon>
        <taxon>Pleosporales</taxon>
        <taxon>Lophiotremataceae</taxon>
        <taxon>Lophiotrema</taxon>
    </lineage>
</organism>
<evidence type="ECO:0000256" key="1">
    <source>
        <dbReference type="SAM" id="MobiDB-lite"/>
    </source>
</evidence>
<name>A0A6A5YRA0_9PLEO</name>
<dbReference type="EMBL" id="ML977341">
    <property type="protein sequence ID" value="KAF2109646.1"/>
    <property type="molecule type" value="Genomic_DNA"/>
</dbReference>
<keyword evidence="3" id="KW-1185">Reference proteome</keyword>
<gene>
    <name evidence="2" type="ORF">BDV96DRAFT_651625</name>
</gene>
<evidence type="ECO:0000313" key="3">
    <source>
        <dbReference type="Proteomes" id="UP000799770"/>
    </source>
</evidence>
<feature type="region of interest" description="Disordered" evidence="1">
    <location>
        <begin position="618"/>
        <end position="639"/>
    </location>
</feature>
<evidence type="ECO:0000313" key="2">
    <source>
        <dbReference type="EMBL" id="KAF2109646.1"/>
    </source>
</evidence>
<sequence>MSDRINRTSTGVYDQVVALTQQLINDTLSDLYLHIFKTAPGTLRFDLTRCDGSGLANAELGPPRVAVGVEVGGINSMMYQITIKSGTLKMWLTQDSKNPSLLCYKVSNWQFAVPAYMIHTDLSKTSSEYNEVRQRMNQPGDYTIHQLALTLLDAQLGEPYLDFCSFGEWSPEDYIVDASGNQHFPPGEGVSMTRTWFDFPPIVQILFPDLLQDVAKIVAVSGLNVLGYAATTEHPTDSTSRPSVLTPAAVKFQTYPWIDENNRDKYIPRMELTGKCELNYLLFLENLGSSMPPMAPFLEQPNGNWTSALDPAADADPQWGSVVLSGRNFIGSVVAPKLTELNRWMAPVVNSVKVNIDYQEGDVPIWWKLTTNWEAVIGPTSGSYSLSKGSSKGWKGFESLTDEAVEWVCKSEQPEVKAHDTSLAKWIDGYGNSSIFVRLYVLPGETTMTLEGRADLRFKNKWYTQTHGDSETSWVCSWKIVFTLQSLNDGGLYMDISKRKLNIESSGTEGLTFTQSTPENPWKATWANFDGKLNEMHNLLQWQDRFYFPPKGTFALKNPMFDHLGNVICDIKYRSATTLDDSCKCFPRPVVEPTLCTVMPPNIIICRSELAGSKTSAVHFRHDSASPKQSPPSSPTLVDHYGEAWRAPRGAF</sequence>
<dbReference type="OrthoDB" id="5429442at2759"/>
<reference evidence="2" key="1">
    <citation type="journal article" date="2020" name="Stud. Mycol.">
        <title>101 Dothideomycetes genomes: a test case for predicting lifestyles and emergence of pathogens.</title>
        <authorList>
            <person name="Haridas S."/>
            <person name="Albert R."/>
            <person name="Binder M."/>
            <person name="Bloem J."/>
            <person name="Labutti K."/>
            <person name="Salamov A."/>
            <person name="Andreopoulos B."/>
            <person name="Baker S."/>
            <person name="Barry K."/>
            <person name="Bills G."/>
            <person name="Bluhm B."/>
            <person name="Cannon C."/>
            <person name="Castanera R."/>
            <person name="Culley D."/>
            <person name="Daum C."/>
            <person name="Ezra D."/>
            <person name="Gonzalez J."/>
            <person name="Henrissat B."/>
            <person name="Kuo A."/>
            <person name="Liang C."/>
            <person name="Lipzen A."/>
            <person name="Lutzoni F."/>
            <person name="Magnuson J."/>
            <person name="Mondo S."/>
            <person name="Nolan M."/>
            <person name="Ohm R."/>
            <person name="Pangilinan J."/>
            <person name="Park H.-J."/>
            <person name="Ramirez L."/>
            <person name="Alfaro M."/>
            <person name="Sun H."/>
            <person name="Tritt A."/>
            <person name="Yoshinaga Y."/>
            <person name="Zwiers L.-H."/>
            <person name="Turgeon B."/>
            <person name="Goodwin S."/>
            <person name="Spatafora J."/>
            <person name="Crous P."/>
            <person name="Grigoriev I."/>
        </authorList>
    </citation>
    <scope>NUCLEOTIDE SEQUENCE</scope>
    <source>
        <strain evidence="2">CBS 627.86</strain>
    </source>
</reference>
<accession>A0A6A5YRA0</accession>
<protein>
    <submittedName>
        <fullName evidence="2">Uncharacterized protein</fullName>
    </submittedName>
</protein>
<dbReference type="Proteomes" id="UP000799770">
    <property type="component" value="Unassembled WGS sequence"/>
</dbReference>
<dbReference type="AlphaFoldDB" id="A0A6A5YRA0"/>
<proteinExistence type="predicted"/>